<evidence type="ECO:0000256" key="1">
    <source>
        <dbReference type="SAM" id="MobiDB-lite"/>
    </source>
</evidence>
<protein>
    <recommendedName>
        <fullName evidence="5">J domain-containing protein</fullName>
    </recommendedName>
</protein>
<comment type="caution">
    <text evidence="3">The sequence shown here is derived from an EMBL/GenBank/DDBJ whole genome shotgun (WGS) entry which is preliminary data.</text>
</comment>
<feature type="compositionally biased region" description="Basic and acidic residues" evidence="1">
    <location>
        <begin position="149"/>
        <end position="165"/>
    </location>
</feature>
<evidence type="ECO:0000313" key="3">
    <source>
        <dbReference type="EMBL" id="NMF09550.1"/>
    </source>
</evidence>
<sequence length="440" mass="45488">MTEHYNFYESLGLDEGSSTGDLRSAIIATLEGLQRDGVPGHDARVQENSAALAVLGDDRLRPKYDARLADGSAPRMGIPELRTLAATGSFPDEQAQQTQQPQHTQQQPVNRYGAADSRSHDSEATTVIPAAISDGGADDSGASAPEPTTSEREPSDSTPSEREPSEAAGPIRTSAPAFGAAQGAHAAQAPQASQATQAQPYGAPLHSAPAQHRPAPDGGLKQLFAAVPGLAKGLMFTLAGIGAFAVLLIVVGLLMRLADSYSTAGATYLHILSVILVSLLVPKILKVGDSASVIPAIAIPAAMALAYLNEIVFNVALDLGGALTITADALLVLAWAAATVLAILPDTRAWLSGAYVEKPKPAAPQYGGQQYGGAQFGGQQAPQQYGGAQYGGAQYGGAQYGGAQPQQHYGNHPGQQQYGGQQDQQPFGCTDDDASTDTRS</sequence>
<evidence type="ECO:0000313" key="4">
    <source>
        <dbReference type="Proteomes" id="UP000589552"/>
    </source>
</evidence>
<feature type="compositionally biased region" description="Acidic residues" evidence="1">
    <location>
        <begin position="430"/>
        <end position="440"/>
    </location>
</feature>
<dbReference type="RefSeq" id="WP_168937843.1">
    <property type="nucleotide sequence ID" value="NZ_JABAGA010000004.1"/>
</dbReference>
<feature type="region of interest" description="Disordered" evidence="1">
    <location>
        <begin position="91"/>
        <end position="214"/>
    </location>
</feature>
<keyword evidence="2" id="KW-0472">Membrane</keyword>
<feature type="compositionally biased region" description="Low complexity" evidence="1">
    <location>
        <begin position="133"/>
        <end position="144"/>
    </location>
</feature>
<dbReference type="AlphaFoldDB" id="A0A7X9SX03"/>
<feature type="transmembrane region" description="Helical" evidence="2">
    <location>
        <begin position="261"/>
        <end position="281"/>
    </location>
</feature>
<evidence type="ECO:0008006" key="5">
    <source>
        <dbReference type="Google" id="ProtNLM"/>
    </source>
</evidence>
<feature type="compositionally biased region" description="Low complexity" evidence="1">
    <location>
        <begin position="94"/>
        <end position="108"/>
    </location>
</feature>
<keyword evidence="2" id="KW-1133">Transmembrane helix</keyword>
<accession>A0A7X9SX03</accession>
<proteinExistence type="predicted"/>
<feature type="transmembrane region" description="Helical" evidence="2">
    <location>
        <begin position="322"/>
        <end position="344"/>
    </location>
</feature>
<feature type="compositionally biased region" description="Low complexity" evidence="1">
    <location>
        <begin position="401"/>
        <end position="425"/>
    </location>
</feature>
<keyword evidence="2" id="KW-0812">Transmembrane</keyword>
<dbReference type="Proteomes" id="UP000589552">
    <property type="component" value="Unassembled WGS sequence"/>
</dbReference>
<reference evidence="3 4" key="1">
    <citation type="submission" date="2020-04" db="EMBL/GenBank/DDBJ databases">
        <authorList>
            <person name="Hitch T.C.A."/>
            <person name="Wylensek D."/>
            <person name="Clavel T."/>
        </authorList>
    </citation>
    <scope>NUCLEOTIDE SEQUENCE [LARGE SCALE GENOMIC DNA]</scope>
    <source>
        <strain evidence="3 4">BL-383-APC-2I</strain>
    </source>
</reference>
<feature type="transmembrane region" description="Helical" evidence="2">
    <location>
        <begin position="293"/>
        <end position="316"/>
    </location>
</feature>
<gene>
    <name evidence="3" type="ORF">HF852_08070</name>
</gene>
<dbReference type="EMBL" id="JABAGA010000004">
    <property type="protein sequence ID" value="NMF09550.1"/>
    <property type="molecule type" value="Genomic_DNA"/>
</dbReference>
<organism evidence="3 4">
    <name type="scientific">Corynebacterium xerosis</name>
    <dbReference type="NCBI Taxonomy" id="1725"/>
    <lineage>
        <taxon>Bacteria</taxon>
        <taxon>Bacillati</taxon>
        <taxon>Actinomycetota</taxon>
        <taxon>Actinomycetes</taxon>
        <taxon>Mycobacteriales</taxon>
        <taxon>Corynebacteriaceae</taxon>
        <taxon>Corynebacterium</taxon>
    </lineage>
</organism>
<feature type="transmembrane region" description="Helical" evidence="2">
    <location>
        <begin position="234"/>
        <end position="255"/>
    </location>
</feature>
<evidence type="ECO:0000256" key="2">
    <source>
        <dbReference type="SAM" id="Phobius"/>
    </source>
</evidence>
<feature type="region of interest" description="Disordered" evidence="1">
    <location>
        <begin position="399"/>
        <end position="440"/>
    </location>
</feature>
<name>A0A7X9SX03_9CORY</name>
<feature type="compositionally biased region" description="Low complexity" evidence="1">
    <location>
        <begin position="173"/>
        <end position="199"/>
    </location>
</feature>